<dbReference type="SUPFAM" id="SSF63380">
    <property type="entry name" value="Riboflavin synthase domain-like"/>
    <property type="match status" value="1"/>
</dbReference>
<evidence type="ECO:0000259" key="1">
    <source>
        <dbReference type="PROSITE" id="PS51384"/>
    </source>
</evidence>
<dbReference type="PANTHER" id="PTHR30157">
    <property type="entry name" value="FERRIC REDUCTASE, NADPH-DEPENDENT"/>
    <property type="match status" value="1"/>
</dbReference>
<dbReference type="Gene3D" id="3.40.50.80">
    <property type="entry name" value="Nucleotide-binding domain of ferredoxin-NADP reductase (FNR) module"/>
    <property type="match status" value="1"/>
</dbReference>
<reference evidence="3" key="2">
    <citation type="submission" date="2016-04" db="EMBL/GenBank/DDBJ databases">
        <title>Complete Genome and Plasmid Sequences for Rhodococcus fascians D188 and Draft Sequences for Rhodococcus spp. Isolates PBTS 1 and PBTS 2.</title>
        <authorList>
            <person name="Stamer R."/>
            <person name="Vereecke D."/>
            <person name="Zhang Y."/>
            <person name="Schilkey F."/>
            <person name="Devitt N."/>
            <person name="Randall J."/>
        </authorList>
    </citation>
    <scope>NUCLEOTIDE SEQUENCE [LARGE SCALE GENOMIC DNA]</scope>
    <source>
        <strain evidence="3">PBTS2</strain>
    </source>
</reference>
<dbReference type="OrthoDB" id="9814826at2"/>
<evidence type="ECO:0000313" key="3">
    <source>
        <dbReference type="Proteomes" id="UP000076038"/>
    </source>
</evidence>
<dbReference type="InterPro" id="IPR017938">
    <property type="entry name" value="Riboflavin_synthase-like_b-brl"/>
</dbReference>
<keyword evidence="2" id="KW-0560">Oxidoreductase</keyword>
<dbReference type="InterPro" id="IPR013113">
    <property type="entry name" value="SIP_FAD-bd"/>
</dbReference>
<sequence length="297" mass="33276">MTDQQRGFHYADVVAVEQLTVHMVRVTFGGEHVAGYRTLGAPDECVGVYFPREGESAPPPMTEVDGLWWFHGLENAPEGRNYTIRRVDPDRGQLTVDFFAHEGGVAATWAQQAAPGQTVLFTRPRSWYSPPADVDWLLLVADMTGVPALGRLIEQLPAGTRAHAIVEVLERGDIQTFETVADVTFDWRIGSGNGDSASVLDDAVLAYPLPEGRGYVWFAAEASSSRRVRKYFRKDLGYENKYFDIIGYWRADSEKWLEKYKQYQEEALAVYNGVIESGRTEQEASEAFDALLERVGL</sequence>
<gene>
    <name evidence="2" type="primary">yqjH_2</name>
    <name evidence="2" type="ORF">A3Q41_02536</name>
</gene>
<dbReference type="PROSITE" id="PS51384">
    <property type="entry name" value="FAD_FR"/>
    <property type="match status" value="1"/>
</dbReference>
<dbReference type="InterPro" id="IPR039374">
    <property type="entry name" value="SIP_fam"/>
</dbReference>
<dbReference type="EC" id="1.16.1.9" evidence="2"/>
<dbReference type="CDD" id="cd06193">
    <property type="entry name" value="siderophore_interacting"/>
    <property type="match status" value="1"/>
</dbReference>
<dbReference type="PANTHER" id="PTHR30157:SF0">
    <property type="entry name" value="NADPH-DEPENDENT FERRIC-CHELATE REDUCTASE"/>
    <property type="match status" value="1"/>
</dbReference>
<organism evidence="2 3">
    <name type="scientific">Rhodococcoides fascians</name>
    <name type="common">Rhodococcus fascians</name>
    <dbReference type="NCBI Taxonomy" id="1828"/>
    <lineage>
        <taxon>Bacteria</taxon>
        <taxon>Bacillati</taxon>
        <taxon>Actinomycetota</taxon>
        <taxon>Actinomycetes</taxon>
        <taxon>Mycobacteriales</taxon>
        <taxon>Nocardiaceae</taxon>
        <taxon>Rhodococcoides</taxon>
    </lineage>
</organism>
<protein>
    <submittedName>
        <fullName evidence="2">NADPH-dependent ferric-chelate reductase</fullName>
        <ecNumber evidence="2">1.16.1.9</ecNumber>
    </submittedName>
</protein>
<dbReference type="Proteomes" id="UP000076038">
    <property type="component" value="Chromosome"/>
</dbReference>
<dbReference type="InterPro" id="IPR017927">
    <property type="entry name" value="FAD-bd_FR_type"/>
</dbReference>
<accession>A0A143QKZ3</accession>
<dbReference type="RefSeq" id="WP_048320544.1">
    <property type="nucleotide sequence ID" value="NZ_CP015220.1"/>
</dbReference>
<dbReference type="KEGG" id="rhs:A3Q41_02536"/>
<feature type="domain" description="FAD-binding FR-type" evidence="1">
    <location>
        <begin position="6"/>
        <end position="131"/>
    </location>
</feature>
<dbReference type="InterPro" id="IPR007037">
    <property type="entry name" value="SIP_rossman_dom"/>
</dbReference>
<dbReference type="Pfam" id="PF04954">
    <property type="entry name" value="SIP"/>
    <property type="match status" value="1"/>
</dbReference>
<name>A0A143QKZ3_RHOFA</name>
<reference evidence="2 3" key="1">
    <citation type="journal article" date="2016" name="Genome Announc.">
        <title>Complete Genome and Plasmid Sequences for Rhodococcus fascians D188 and Draft Sequences for Rhodococcus Isolates PBTS 1 and PBTS 2.</title>
        <authorList>
            <person name="Stamler R.A."/>
            <person name="Vereecke D."/>
            <person name="Zhang Y."/>
            <person name="Schilkey F."/>
            <person name="Devitt N."/>
            <person name="Randall J.J."/>
        </authorList>
    </citation>
    <scope>NUCLEOTIDE SEQUENCE [LARGE SCALE GENOMIC DNA]</scope>
    <source>
        <strain evidence="2 3">PBTS2</strain>
    </source>
</reference>
<keyword evidence="3" id="KW-1185">Reference proteome</keyword>
<evidence type="ECO:0000313" key="2">
    <source>
        <dbReference type="EMBL" id="AMY23835.1"/>
    </source>
</evidence>
<dbReference type="Gene3D" id="2.40.30.10">
    <property type="entry name" value="Translation factors"/>
    <property type="match status" value="1"/>
</dbReference>
<dbReference type="AlphaFoldDB" id="A0A143QKZ3"/>
<dbReference type="Pfam" id="PF08021">
    <property type="entry name" value="FAD_binding_9"/>
    <property type="match status" value="1"/>
</dbReference>
<dbReference type="PATRIC" id="fig|1653479.3.peg.2568"/>
<dbReference type="EMBL" id="CP015220">
    <property type="protein sequence ID" value="AMY23835.1"/>
    <property type="molecule type" value="Genomic_DNA"/>
</dbReference>
<dbReference type="GO" id="GO:0052851">
    <property type="term" value="F:ferric-chelate reductase (NADPH) activity"/>
    <property type="evidence" value="ECO:0007669"/>
    <property type="project" value="UniProtKB-EC"/>
</dbReference>
<dbReference type="InterPro" id="IPR039261">
    <property type="entry name" value="FNR_nucleotide-bd"/>
</dbReference>
<proteinExistence type="predicted"/>